<keyword evidence="5 8" id="KW-0472">Membrane</keyword>
<dbReference type="NCBIfam" id="TIGR01145">
    <property type="entry name" value="ATP_synt_delta"/>
    <property type="match status" value="1"/>
</dbReference>
<keyword evidence="8" id="KW-1003">Cell membrane</keyword>
<dbReference type="InterPro" id="IPR020781">
    <property type="entry name" value="ATPase_OSCP/d_CS"/>
</dbReference>
<dbReference type="PRINTS" id="PR00125">
    <property type="entry name" value="ATPASEDELTA"/>
</dbReference>
<evidence type="ECO:0000256" key="2">
    <source>
        <dbReference type="ARBA" id="ARBA00022448"/>
    </source>
</evidence>
<dbReference type="Proteomes" id="UP000298714">
    <property type="component" value="Chromosome"/>
</dbReference>
<dbReference type="KEGG" id="hgn:E6W36_06590"/>
<evidence type="ECO:0000256" key="5">
    <source>
        <dbReference type="ARBA" id="ARBA00023136"/>
    </source>
</evidence>
<evidence type="ECO:0000313" key="9">
    <source>
        <dbReference type="EMBL" id="QCI79337.1"/>
    </source>
</evidence>
<dbReference type="InterPro" id="IPR026015">
    <property type="entry name" value="ATP_synth_OSCP/delta_N_sf"/>
</dbReference>
<dbReference type="SUPFAM" id="SSF47928">
    <property type="entry name" value="N-terminal domain of the delta subunit of the F1F0-ATP synthase"/>
    <property type="match status" value="1"/>
</dbReference>
<name>A0A4D7C955_9SPHN</name>
<keyword evidence="6 8" id="KW-0139">CF(1)</keyword>
<dbReference type="EMBL" id="CP039704">
    <property type="protein sequence ID" value="QCI79337.1"/>
    <property type="molecule type" value="Genomic_DNA"/>
</dbReference>
<evidence type="ECO:0000256" key="6">
    <source>
        <dbReference type="ARBA" id="ARBA00023196"/>
    </source>
</evidence>
<reference evidence="10" key="1">
    <citation type="submission" date="2019-04" db="EMBL/GenBank/DDBJ databases">
        <title>Complete genome sequence of Sphingomonas sp. W1-2-3.</title>
        <authorList>
            <person name="Im W.T."/>
        </authorList>
    </citation>
    <scope>NUCLEOTIDE SEQUENCE [LARGE SCALE GENOMIC DNA]</scope>
    <source>
        <strain evidence="10">W1-2-3</strain>
    </source>
</reference>
<gene>
    <name evidence="8" type="primary">atpH</name>
    <name evidence="9" type="ORF">E6W36_06590</name>
</gene>
<dbReference type="GO" id="GO:0045259">
    <property type="term" value="C:proton-transporting ATP synthase complex"/>
    <property type="evidence" value="ECO:0007669"/>
    <property type="project" value="UniProtKB-KW"/>
</dbReference>
<dbReference type="AlphaFoldDB" id="A0A4D7C955"/>
<keyword evidence="10" id="KW-1185">Reference proteome</keyword>
<sequence length="189" mass="19503">MATFDAFQSSADVSGLSGRYATALFALARQAGSLDAVAASLGTLEAAIAQSADARRLLTSPVVSRAAAGKAIKALADTLALDGLTTRFLGVLAANRRLASLRAAARGYRALLARHKGEATAQVTAAHPLSEAQRAQLADKLKTKLKRDVALDVTVDPALLGGLVVKVGSRQIDSSLKTKLDSIARALKA</sequence>
<dbReference type="RefSeq" id="WP_222874172.1">
    <property type="nucleotide sequence ID" value="NZ_CP039704.1"/>
</dbReference>
<keyword evidence="3 8" id="KW-0375">Hydrogen ion transport</keyword>
<dbReference type="GO" id="GO:0046933">
    <property type="term" value="F:proton-transporting ATP synthase activity, rotational mechanism"/>
    <property type="evidence" value="ECO:0007669"/>
    <property type="project" value="UniProtKB-UniRule"/>
</dbReference>
<evidence type="ECO:0000256" key="8">
    <source>
        <dbReference type="HAMAP-Rule" id="MF_01416"/>
    </source>
</evidence>
<evidence type="ECO:0000256" key="4">
    <source>
        <dbReference type="ARBA" id="ARBA00023065"/>
    </source>
</evidence>
<evidence type="ECO:0000256" key="1">
    <source>
        <dbReference type="ARBA" id="ARBA00004370"/>
    </source>
</evidence>
<evidence type="ECO:0000256" key="3">
    <source>
        <dbReference type="ARBA" id="ARBA00022781"/>
    </source>
</evidence>
<dbReference type="PROSITE" id="PS00389">
    <property type="entry name" value="ATPASE_DELTA"/>
    <property type="match status" value="1"/>
</dbReference>
<dbReference type="InterPro" id="IPR000711">
    <property type="entry name" value="ATPase_OSCP/dsu"/>
</dbReference>
<proteinExistence type="inferred from homology"/>
<comment type="function">
    <text evidence="8">This protein is part of the stalk that links CF(0) to CF(1). It either transmits conformational changes from CF(0) to CF(1) or is implicated in proton conduction.</text>
</comment>
<dbReference type="PANTHER" id="PTHR11910">
    <property type="entry name" value="ATP SYNTHASE DELTA CHAIN"/>
    <property type="match status" value="1"/>
</dbReference>
<organism evidence="9 10">
    <name type="scientific">Hankyongella ginsenosidimutans</name>
    <dbReference type="NCBI Taxonomy" id="1763828"/>
    <lineage>
        <taxon>Bacteria</taxon>
        <taxon>Pseudomonadati</taxon>
        <taxon>Pseudomonadota</taxon>
        <taxon>Alphaproteobacteria</taxon>
        <taxon>Sphingomonadales</taxon>
        <taxon>Sphingomonadaceae</taxon>
        <taxon>Hankyongella</taxon>
    </lineage>
</organism>
<keyword evidence="2 8" id="KW-0813">Transport</keyword>
<keyword evidence="7 8" id="KW-0066">ATP synthesis</keyword>
<comment type="similarity">
    <text evidence="8">Belongs to the ATPase delta chain family.</text>
</comment>
<evidence type="ECO:0000313" key="10">
    <source>
        <dbReference type="Proteomes" id="UP000298714"/>
    </source>
</evidence>
<comment type="subcellular location">
    <subcellularLocation>
        <location evidence="8">Cell membrane</location>
        <topology evidence="8">Peripheral membrane protein</topology>
    </subcellularLocation>
    <subcellularLocation>
        <location evidence="1">Membrane</location>
    </subcellularLocation>
</comment>
<protein>
    <recommendedName>
        <fullName evidence="8">ATP synthase subunit delta</fullName>
    </recommendedName>
    <alternativeName>
        <fullName evidence="8">ATP synthase F(1) sector subunit delta</fullName>
    </alternativeName>
    <alternativeName>
        <fullName evidence="8">F-type ATPase subunit delta</fullName>
        <shortName evidence="8">F-ATPase subunit delta</shortName>
    </alternativeName>
</protein>
<evidence type="ECO:0000256" key="7">
    <source>
        <dbReference type="ARBA" id="ARBA00023310"/>
    </source>
</evidence>
<accession>A0A4D7C955</accession>
<dbReference type="HAMAP" id="MF_01416">
    <property type="entry name" value="ATP_synth_delta_bact"/>
    <property type="match status" value="1"/>
</dbReference>
<dbReference type="Pfam" id="PF00213">
    <property type="entry name" value="OSCP"/>
    <property type="match status" value="1"/>
</dbReference>
<comment type="function">
    <text evidence="8">F(1)F(0) ATP synthase produces ATP from ADP in the presence of a proton or sodium gradient. F-type ATPases consist of two structural domains, F(1) containing the extramembraneous catalytic core and F(0) containing the membrane proton channel, linked together by a central stalk and a peripheral stalk. During catalysis, ATP synthesis in the catalytic domain of F(1) is coupled via a rotary mechanism of the central stalk subunits to proton translocation.</text>
</comment>
<dbReference type="NCBIfam" id="NF004406">
    <property type="entry name" value="PRK05758.3-2"/>
    <property type="match status" value="1"/>
</dbReference>
<dbReference type="Gene3D" id="1.10.520.20">
    <property type="entry name" value="N-terminal domain of the delta subunit of the F1F0-ATP synthase"/>
    <property type="match status" value="1"/>
</dbReference>
<keyword evidence="4 8" id="KW-0406">Ion transport</keyword>
<dbReference type="GO" id="GO:0005886">
    <property type="term" value="C:plasma membrane"/>
    <property type="evidence" value="ECO:0007669"/>
    <property type="project" value="UniProtKB-SubCell"/>
</dbReference>